<evidence type="ECO:0000313" key="1">
    <source>
        <dbReference type="EMBL" id="TWU28634.1"/>
    </source>
</evidence>
<dbReference type="AlphaFoldDB" id="A0A5C6CYH3"/>
<name>A0A5C6CYH3_9BACT</name>
<evidence type="ECO:0000313" key="2">
    <source>
        <dbReference type="Proteomes" id="UP000318437"/>
    </source>
</evidence>
<accession>A0A5C6CYH3</accession>
<organism evidence="1 2">
    <name type="scientific">Bythopirellula polymerisocia</name>
    <dbReference type="NCBI Taxonomy" id="2528003"/>
    <lineage>
        <taxon>Bacteria</taxon>
        <taxon>Pseudomonadati</taxon>
        <taxon>Planctomycetota</taxon>
        <taxon>Planctomycetia</taxon>
        <taxon>Pirellulales</taxon>
        <taxon>Lacipirellulaceae</taxon>
        <taxon>Bythopirellula</taxon>
    </lineage>
</organism>
<proteinExistence type="predicted"/>
<keyword evidence="2" id="KW-1185">Reference proteome</keyword>
<reference evidence="1 2" key="1">
    <citation type="submission" date="2019-02" db="EMBL/GenBank/DDBJ databases">
        <title>Deep-cultivation of Planctomycetes and their phenomic and genomic characterization uncovers novel biology.</title>
        <authorList>
            <person name="Wiegand S."/>
            <person name="Jogler M."/>
            <person name="Boedeker C."/>
            <person name="Pinto D."/>
            <person name="Vollmers J."/>
            <person name="Rivas-Marin E."/>
            <person name="Kohn T."/>
            <person name="Peeters S.H."/>
            <person name="Heuer A."/>
            <person name="Rast P."/>
            <person name="Oberbeckmann S."/>
            <person name="Bunk B."/>
            <person name="Jeske O."/>
            <person name="Meyerdierks A."/>
            <person name="Storesund J.E."/>
            <person name="Kallscheuer N."/>
            <person name="Luecker S."/>
            <person name="Lage O.M."/>
            <person name="Pohl T."/>
            <person name="Merkel B.J."/>
            <person name="Hornburger P."/>
            <person name="Mueller R.-W."/>
            <person name="Bruemmer F."/>
            <person name="Labrenz M."/>
            <person name="Spormann A.M."/>
            <person name="Op Den Camp H."/>
            <person name="Overmann J."/>
            <person name="Amann R."/>
            <person name="Jetten M.S.M."/>
            <person name="Mascher T."/>
            <person name="Medema M.H."/>
            <person name="Devos D.P."/>
            <person name="Kaster A.-K."/>
            <person name="Ovreas L."/>
            <person name="Rohde M."/>
            <person name="Galperin M.Y."/>
            <person name="Jogler C."/>
        </authorList>
    </citation>
    <scope>NUCLEOTIDE SEQUENCE [LARGE SCALE GENOMIC DNA]</scope>
    <source>
        <strain evidence="1 2">Pla144</strain>
    </source>
</reference>
<dbReference type="Proteomes" id="UP000318437">
    <property type="component" value="Unassembled WGS sequence"/>
</dbReference>
<protein>
    <submittedName>
        <fullName evidence="1">Uncharacterized protein</fullName>
    </submittedName>
</protein>
<comment type="caution">
    <text evidence="1">The sequence shown here is derived from an EMBL/GenBank/DDBJ whole genome shotgun (WGS) entry which is preliminary data.</text>
</comment>
<gene>
    <name evidence="1" type="ORF">Pla144_19260</name>
</gene>
<sequence length="36" mass="3593">MSVSGHLSALASQGGILVDQPSIGETDVDGCYKLGS</sequence>
<dbReference type="EMBL" id="SJPS01000002">
    <property type="protein sequence ID" value="TWU28634.1"/>
    <property type="molecule type" value="Genomic_DNA"/>
</dbReference>